<accession>A0A5D4J2U7</accession>
<evidence type="ECO:0000313" key="2">
    <source>
        <dbReference type="EMBL" id="TYR59881.1"/>
    </source>
</evidence>
<evidence type="ECO:0000313" key="3">
    <source>
        <dbReference type="Proteomes" id="UP000323242"/>
    </source>
</evidence>
<sequence length="65" mass="6724">MPDDVSPAPNRYGAAAHRHAPQHPSPPITRPSGRGRGGDADGARRCRAALSSPGRADGRWRASGG</sequence>
<keyword evidence="3" id="KW-1185">Reference proteome</keyword>
<evidence type="ECO:0000256" key="1">
    <source>
        <dbReference type="SAM" id="MobiDB-lite"/>
    </source>
</evidence>
<dbReference type="Proteomes" id="UP000323242">
    <property type="component" value="Unassembled WGS sequence"/>
</dbReference>
<name>A0A5D4J2U7_9ACTN</name>
<organism evidence="2 3">
    <name type="scientific">Streptomyces parvus</name>
    <dbReference type="NCBI Taxonomy" id="66428"/>
    <lineage>
        <taxon>Bacteria</taxon>
        <taxon>Bacillati</taxon>
        <taxon>Actinomycetota</taxon>
        <taxon>Actinomycetes</taxon>
        <taxon>Kitasatosporales</taxon>
        <taxon>Streptomycetaceae</taxon>
        <taxon>Streptomyces</taxon>
    </lineage>
</organism>
<gene>
    <name evidence="2" type="ORF">FY004_20445</name>
</gene>
<comment type="caution">
    <text evidence="2">The sequence shown here is derived from an EMBL/GenBank/DDBJ whole genome shotgun (WGS) entry which is preliminary data.</text>
</comment>
<proteinExistence type="predicted"/>
<dbReference type="AlphaFoldDB" id="A0A5D4J2U7"/>
<feature type="compositionally biased region" description="Basic and acidic residues" evidence="1">
    <location>
        <begin position="56"/>
        <end position="65"/>
    </location>
</feature>
<feature type="region of interest" description="Disordered" evidence="1">
    <location>
        <begin position="1"/>
        <end position="65"/>
    </location>
</feature>
<reference evidence="2 3" key="1">
    <citation type="submission" date="2019-08" db="EMBL/GenBank/DDBJ databases">
        <title>Draft genome for granaticin producer strain Streptomyces parvus C05.</title>
        <authorList>
            <person name="Gonzalez-Pimentel J.L."/>
        </authorList>
    </citation>
    <scope>NUCLEOTIDE SEQUENCE [LARGE SCALE GENOMIC DNA]</scope>
    <source>
        <strain evidence="2 3">C05</strain>
    </source>
</reference>
<dbReference type="EMBL" id="VSZQ01000108">
    <property type="protein sequence ID" value="TYR59881.1"/>
    <property type="molecule type" value="Genomic_DNA"/>
</dbReference>
<protein>
    <submittedName>
        <fullName evidence="2">Uncharacterized protein</fullName>
    </submittedName>
</protein>